<sequence length="807" mass="91706">MHLSHEREQTCRMHHRAMRQITDVLGVCLNSTRRKEQWSCLRRDKHEELYAKRTDQGVIDGSSIYYLAVNEASCGFEEAFNLLHFDSTAQFRLMMKLLHGRDFKDGALLSIHTKEDLLRNWTMNTQHAAVRFTYHDHRKSLLLREQHLTFFQTLKIFLPDNQYHHEHRSHSAVASMLKNTSSMAGLSARPSDGVHKRTIALSWVPFPQSHDAMLEAAQQVNLQYTLIVEEIFSNRLRLSCVTSCFHDKNDGRLAGSPWAARAIARRLVLRSVGKLEAAVAASRIGDCQLIAPHQWVKNEDRAYCVICWKSFNALFRRRHHCRLCGEVICSTCCSLRTINIVNECRMKAVQKTRICHSCNNTARHKTRTHVVFNNNHSNNYHSRIPASHQRWEQPLMLESDSGSELPLSSRLFPSNLKAGVNPDFGLPSSPVDPVLSQRMEMENFESRESKEVENDGYIGALPDDQMAAGVSYKIISIKSIARSTNNLWQATPFTSSNVKSLWSLQVPNSVDSTCSVSSSGWTRRGNNSGGVETSCCGSHGSKSLFLNPAAMTCRMRRKTQPVCITSKTSSYSSADCSYFHLSYGMVNLQEHEESRKFEYRRTSLMSSNFSLFDRDSIVDEGYFLPQLDEQREEQRLKLLDVIVSPACTLVDRTIMQRSCEFATAAAFGLTAAFIARVDENYVMIEHTIGTCDLSRQDKILRRKSLCDFILCQPHCQPLVVPNCLADPRTREIPMVQHLRISFFIGVSVCVHGLPIACLCAFGQDDGSQSEEHDEIMGASYYDFSILENAVHPIERELERLVYGLELR</sequence>
<name>A0AAV0UXF3_9STRA</name>
<evidence type="ECO:0000256" key="1">
    <source>
        <dbReference type="ARBA" id="ARBA00022723"/>
    </source>
</evidence>
<keyword evidence="1" id="KW-0479">Metal-binding</keyword>
<keyword evidence="2 4" id="KW-0863">Zinc-finger</keyword>
<dbReference type="SUPFAM" id="SSF57903">
    <property type="entry name" value="FYVE/PHD zinc finger"/>
    <property type="match status" value="1"/>
</dbReference>
<dbReference type="InterPro" id="IPR000306">
    <property type="entry name" value="Znf_FYVE"/>
</dbReference>
<evidence type="ECO:0000256" key="3">
    <source>
        <dbReference type="ARBA" id="ARBA00022833"/>
    </source>
</evidence>
<evidence type="ECO:0000256" key="2">
    <source>
        <dbReference type="ARBA" id="ARBA00022771"/>
    </source>
</evidence>
<dbReference type="PANTHER" id="PTHR43102:SF2">
    <property type="entry name" value="GAF DOMAIN-CONTAINING PROTEIN"/>
    <property type="match status" value="1"/>
</dbReference>
<keyword evidence="7" id="KW-1185">Reference proteome</keyword>
<dbReference type="InterPro" id="IPR011011">
    <property type="entry name" value="Znf_FYVE_PHD"/>
</dbReference>
<dbReference type="GO" id="GO:0008270">
    <property type="term" value="F:zinc ion binding"/>
    <property type="evidence" value="ECO:0007669"/>
    <property type="project" value="UniProtKB-KW"/>
</dbReference>
<dbReference type="InterPro" id="IPR013083">
    <property type="entry name" value="Znf_RING/FYVE/PHD"/>
</dbReference>
<keyword evidence="3" id="KW-0862">Zinc</keyword>
<dbReference type="EMBL" id="CANTFM010001433">
    <property type="protein sequence ID" value="CAI5739344.1"/>
    <property type="molecule type" value="Genomic_DNA"/>
</dbReference>
<dbReference type="AlphaFoldDB" id="A0AAV0UXF3"/>
<dbReference type="SUPFAM" id="SSF55781">
    <property type="entry name" value="GAF domain-like"/>
    <property type="match status" value="1"/>
</dbReference>
<dbReference type="InterPro" id="IPR017455">
    <property type="entry name" value="Znf_FYVE-rel"/>
</dbReference>
<feature type="domain" description="FYVE-type" evidence="5">
    <location>
        <begin position="298"/>
        <end position="363"/>
    </location>
</feature>
<protein>
    <recommendedName>
        <fullName evidence="5">FYVE-type domain-containing protein</fullName>
    </recommendedName>
</protein>
<dbReference type="SMART" id="SM00064">
    <property type="entry name" value="FYVE"/>
    <property type="match status" value="1"/>
</dbReference>
<dbReference type="Proteomes" id="UP001162029">
    <property type="component" value="Unassembled WGS sequence"/>
</dbReference>
<organism evidence="6 7">
    <name type="scientific">Peronospora destructor</name>
    <dbReference type="NCBI Taxonomy" id="86335"/>
    <lineage>
        <taxon>Eukaryota</taxon>
        <taxon>Sar</taxon>
        <taxon>Stramenopiles</taxon>
        <taxon>Oomycota</taxon>
        <taxon>Peronosporomycetes</taxon>
        <taxon>Peronosporales</taxon>
        <taxon>Peronosporaceae</taxon>
        <taxon>Peronospora</taxon>
    </lineage>
</organism>
<comment type="caution">
    <text evidence="6">The sequence shown here is derived from an EMBL/GenBank/DDBJ whole genome shotgun (WGS) entry which is preliminary data.</text>
</comment>
<evidence type="ECO:0000259" key="5">
    <source>
        <dbReference type="PROSITE" id="PS50178"/>
    </source>
</evidence>
<evidence type="ECO:0000256" key="4">
    <source>
        <dbReference type="PROSITE-ProRule" id="PRU00091"/>
    </source>
</evidence>
<dbReference type="PANTHER" id="PTHR43102">
    <property type="entry name" value="SLR1143 PROTEIN"/>
    <property type="match status" value="1"/>
</dbReference>
<reference evidence="6" key="1">
    <citation type="submission" date="2022-12" db="EMBL/GenBank/DDBJ databases">
        <authorList>
            <person name="Webb A."/>
        </authorList>
    </citation>
    <scope>NUCLEOTIDE SEQUENCE</scope>
    <source>
        <strain evidence="6">Pd1</strain>
    </source>
</reference>
<evidence type="ECO:0000313" key="7">
    <source>
        <dbReference type="Proteomes" id="UP001162029"/>
    </source>
</evidence>
<proteinExistence type="predicted"/>
<dbReference type="Gene3D" id="3.30.40.10">
    <property type="entry name" value="Zinc/RING finger domain, C3HC4 (zinc finger)"/>
    <property type="match status" value="1"/>
</dbReference>
<dbReference type="PROSITE" id="PS50178">
    <property type="entry name" value="ZF_FYVE"/>
    <property type="match status" value="1"/>
</dbReference>
<accession>A0AAV0UXF3</accession>
<dbReference type="Pfam" id="PF01363">
    <property type="entry name" value="FYVE"/>
    <property type="match status" value="1"/>
</dbReference>
<gene>
    <name evidence="6" type="ORF">PDE001_LOCUS7172</name>
</gene>
<evidence type="ECO:0000313" key="6">
    <source>
        <dbReference type="EMBL" id="CAI5739344.1"/>
    </source>
</evidence>